<dbReference type="EMBL" id="MCGG01000029">
    <property type="protein sequence ID" value="OEJ66683.1"/>
    <property type="molecule type" value="Genomic_DNA"/>
</dbReference>
<dbReference type="Gene3D" id="6.20.50.110">
    <property type="entry name" value="Methyltransferase, zinc-binding domain"/>
    <property type="match status" value="1"/>
</dbReference>
<dbReference type="STRING" id="28181.BEN30_11405"/>
<dbReference type="AlphaFoldDB" id="A0A1E5Q6P3"/>
<dbReference type="PANTHER" id="PTHR43861">
    <property type="entry name" value="TRANS-ACONITATE 2-METHYLTRANSFERASE-RELATED"/>
    <property type="match status" value="1"/>
</dbReference>
<dbReference type="Pfam" id="PF08484">
    <property type="entry name" value="Methyltransf_14"/>
    <property type="match status" value="1"/>
</dbReference>
<dbReference type="InterPro" id="IPR029063">
    <property type="entry name" value="SAM-dependent_MTases_sf"/>
</dbReference>
<comment type="caution">
    <text evidence="3">The sequence shown here is derived from an EMBL/GenBank/DDBJ whole genome shotgun (WGS) entry which is preliminary data.</text>
</comment>
<dbReference type="InterPro" id="IPR013691">
    <property type="entry name" value="MeTrfase_14"/>
</dbReference>
<organism evidence="3 4">
    <name type="scientific">Magnetovibrio blakemorei</name>
    <dbReference type="NCBI Taxonomy" id="28181"/>
    <lineage>
        <taxon>Bacteria</taxon>
        <taxon>Pseudomonadati</taxon>
        <taxon>Pseudomonadota</taxon>
        <taxon>Alphaproteobacteria</taxon>
        <taxon>Rhodospirillales</taxon>
        <taxon>Magnetovibrionaceae</taxon>
        <taxon>Magnetovibrio</taxon>
    </lineage>
</organism>
<proteinExistence type="predicted"/>
<evidence type="ECO:0000259" key="1">
    <source>
        <dbReference type="Pfam" id="PF08421"/>
    </source>
</evidence>
<gene>
    <name evidence="3" type="ORF">BEN30_11405</name>
</gene>
<feature type="domain" description="C-methyltransferase" evidence="2">
    <location>
        <begin position="244"/>
        <end position="402"/>
    </location>
</feature>
<accession>A0A1E5Q6P3</accession>
<keyword evidence="3" id="KW-0489">Methyltransferase</keyword>
<evidence type="ECO:0000313" key="4">
    <source>
        <dbReference type="Proteomes" id="UP000095347"/>
    </source>
</evidence>
<dbReference type="Pfam" id="PF08421">
    <property type="entry name" value="Methyltransf_13"/>
    <property type="match status" value="1"/>
</dbReference>
<protein>
    <submittedName>
        <fullName evidence="3">SAM-dependent methyltransferase</fullName>
    </submittedName>
</protein>
<dbReference type="Gene3D" id="6.10.250.3100">
    <property type="match status" value="1"/>
</dbReference>
<dbReference type="Proteomes" id="UP000095347">
    <property type="component" value="Unassembled WGS sequence"/>
</dbReference>
<evidence type="ECO:0000313" key="3">
    <source>
        <dbReference type="EMBL" id="OEJ66683.1"/>
    </source>
</evidence>
<keyword evidence="4" id="KW-1185">Reference proteome</keyword>
<dbReference type="GO" id="GO:0032259">
    <property type="term" value="P:methylation"/>
    <property type="evidence" value="ECO:0007669"/>
    <property type="project" value="UniProtKB-KW"/>
</dbReference>
<feature type="domain" description="Methyltransferase putative zinc binding" evidence="1">
    <location>
        <begin position="4"/>
        <end position="63"/>
    </location>
</feature>
<name>A0A1E5Q6P3_9PROT</name>
<dbReference type="Gene3D" id="3.40.50.720">
    <property type="entry name" value="NAD(P)-binding Rossmann-like Domain"/>
    <property type="match status" value="1"/>
</dbReference>
<dbReference type="Pfam" id="PF13489">
    <property type="entry name" value="Methyltransf_23"/>
    <property type="match status" value="1"/>
</dbReference>
<evidence type="ECO:0000259" key="2">
    <source>
        <dbReference type="Pfam" id="PF08484"/>
    </source>
</evidence>
<sequence length="407" mass="43948">MTTCRFCGSSIQLSLVDLGFQPPSNSYLSSADGQEKVFPLHAVVCEDCHLVQLADEVPPGEIFTEDYAYYSSFSSSWVAHAKAYAEAMMARFGLGAESKVVEIASNDGYLLQHFVAAGVPVLGVDPAAGCADAARKRGVATEVAFFNAETAKRLCASGHSADLMAANNVLAHVPDIRSFVEGFAILLKDDGLMTVEFPHLLNLLNRVQFDTIYHEHYSYLSLLAVERIFGECGLKVFDVEEITTHGGSLRVFACKSTSTAHADQPGLAAMRDKERAAGLHTRTAYEGFDAKCQNVRQGLLAFLHQAQAEGKTVVGYGAAAKGNTLLNYADVGADLIDFVVDGNPAKQGKFLPGSRIPVLSADHIDSAQPDYILILPWNLRTEIADQLASIRAWGGKFVVAVPEIEVW</sequence>
<dbReference type="RefSeq" id="WP_069958204.1">
    <property type="nucleotide sequence ID" value="NZ_MCGG01000029.1"/>
</dbReference>
<dbReference type="OrthoDB" id="9815644at2"/>
<dbReference type="PANTHER" id="PTHR43861:SF5">
    <property type="entry name" value="BLL5978 PROTEIN"/>
    <property type="match status" value="1"/>
</dbReference>
<dbReference type="SUPFAM" id="SSF53335">
    <property type="entry name" value="S-adenosyl-L-methionine-dependent methyltransferases"/>
    <property type="match status" value="1"/>
</dbReference>
<dbReference type="InterPro" id="IPR038576">
    <property type="entry name" value="Methyltransf_Zn-bd_dom_put_sf"/>
</dbReference>
<keyword evidence="3" id="KW-0808">Transferase</keyword>
<dbReference type="GO" id="GO:0008168">
    <property type="term" value="F:methyltransferase activity"/>
    <property type="evidence" value="ECO:0007669"/>
    <property type="project" value="UniProtKB-KW"/>
</dbReference>
<reference evidence="4" key="1">
    <citation type="submission" date="2016-07" db="EMBL/GenBank/DDBJ databases">
        <authorList>
            <person name="Florea S."/>
            <person name="Webb J.S."/>
            <person name="Jaromczyk J."/>
            <person name="Schardl C.L."/>
        </authorList>
    </citation>
    <scope>NUCLEOTIDE SEQUENCE [LARGE SCALE GENOMIC DNA]</scope>
    <source>
        <strain evidence="4">MV-1</strain>
    </source>
</reference>
<dbReference type="InterPro" id="IPR013630">
    <property type="entry name" value="Methyltransf_Zn-bd_dom_put"/>
</dbReference>
<dbReference type="Gene3D" id="3.40.50.150">
    <property type="entry name" value="Vaccinia Virus protein VP39"/>
    <property type="match status" value="1"/>
</dbReference>